<dbReference type="Proteomes" id="UP001283361">
    <property type="component" value="Unassembled WGS sequence"/>
</dbReference>
<reference evidence="1" key="1">
    <citation type="journal article" date="2023" name="G3 (Bethesda)">
        <title>A reference genome for the long-term kleptoplast-retaining sea slug Elysia crispata morphotype clarki.</title>
        <authorList>
            <person name="Eastman K.E."/>
            <person name="Pendleton A.L."/>
            <person name="Shaikh M.A."/>
            <person name="Suttiyut T."/>
            <person name="Ogas R."/>
            <person name="Tomko P."/>
            <person name="Gavelis G."/>
            <person name="Widhalm J.R."/>
            <person name="Wisecaver J.H."/>
        </authorList>
    </citation>
    <scope>NUCLEOTIDE SEQUENCE</scope>
    <source>
        <strain evidence="1">ECLA1</strain>
    </source>
</reference>
<protein>
    <submittedName>
        <fullName evidence="1">Uncharacterized protein</fullName>
    </submittedName>
</protein>
<sequence length="114" mass="12129">MSATARVTAYVGVVMRRSFIFIFFRGGAGGGEAVDIEPTARILTPPSRVKLARRPVLSALASDAARAAGSGGVAHRSYVLKTLRFQIVLRTVCRQSGSFTKTRLQASTGAQMLS</sequence>
<evidence type="ECO:0000313" key="2">
    <source>
        <dbReference type="Proteomes" id="UP001283361"/>
    </source>
</evidence>
<keyword evidence="2" id="KW-1185">Reference proteome</keyword>
<accession>A0AAE1B066</accession>
<organism evidence="1 2">
    <name type="scientific">Elysia crispata</name>
    <name type="common">lettuce slug</name>
    <dbReference type="NCBI Taxonomy" id="231223"/>
    <lineage>
        <taxon>Eukaryota</taxon>
        <taxon>Metazoa</taxon>
        <taxon>Spiralia</taxon>
        <taxon>Lophotrochozoa</taxon>
        <taxon>Mollusca</taxon>
        <taxon>Gastropoda</taxon>
        <taxon>Heterobranchia</taxon>
        <taxon>Euthyneura</taxon>
        <taxon>Panpulmonata</taxon>
        <taxon>Sacoglossa</taxon>
        <taxon>Placobranchoidea</taxon>
        <taxon>Plakobranchidae</taxon>
        <taxon>Elysia</taxon>
    </lineage>
</organism>
<gene>
    <name evidence="1" type="ORF">RRG08_055713</name>
</gene>
<comment type="caution">
    <text evidence="1">The sequence shown here is derived from an EMBL/GenBank/DDBJ whole genome shotgun (WGS) entry which is preliminary data.</text>
</comment>
<evidence type="ECO:0000313" key="1">
    <source>
        <dbReference type="EMBL" id="KAK3796879.1"/>
    </source>
</evidence>
<proteinExistence type="predicted"/>
<dbReference type="EMBL" id="JAWDGP010000832">
    <property type="protein sequence ID" value="KAK3796879.1"/>
    <property type="molecule type" value="Genomic_DNA"/>
</dbReference>
<name>A0AAE1B066_9GAST</name>
<dbReference type="AlphaFoldDB" id="A0AAE1B066"/>